<dbReference type="CDD" id="cd02248">
    <property type="entry name" value="Peptidase_C1A"/>
    <property type="match status" value="1"/>
</dbReference>
<dbReference type="SMART" id="SM00645">
    <property type="entry name" value="Pept_C1"/>
    <property type="match status" value="1"/>
</dbReference>
<evidence type="ECO:0000256" key="5">
    <source>
        <dbReference type="ARBA" id="ARBA00023145"/>
    </source>
</evidence>
<dbReference type="InterPro" id="IPR013201">
    <property type="entry name" value="Prot_inhib_I29"/>
</dbReference>
<keyword evidence="2" id="KW-0645">Protease</keyword>
<dbReference type="Pfam" id="PF08246">
    <property type="entry name" value="Inhibitor_I29"/>
    <property type="match status" value="1"/>
</dbReference>
<evidence type="ECO:0000256" key="6">
    <source>
        <dbReference type="ARBA" id="ARBA00023157"/>
    </source>
</evidence>
<feature type="domain" description="Peptidase C1A papain C-terminal" evidence="8">
    <location>
        <begin position="116"/>
        <end position="322"/>
    </location>
</feature>
<dbReference type="InterPro" id="IPR013128">
    <property type="entry name" value="Peptidase_C1A"/>
</dbReference>
<dbReference type="InterPro" id="IPR039417">
    <property type="entry name" value="Peptidase_C1A_papain-like"/>
</dbReference>
<dbReference type="AlphaFoldDB" id="A0A8T3DS19"/>
<dbReference type="InterPro" id="IPR025660">
    <property type="entry name" value="Pept_his_AS"/>
</dbReference>
<evidence type="ECO:0000256" key="7">
    <source>
        <dbReference type="SAM" id="SignalP"/>
    </source>
</evidence>
<dbReference type="EMBL" id="JAERUA010000005">
    <property type="protein sequence ID" value="KAI1899913.1"/>
    <property type="molecule type" value="Genomic_DNA"/>
</dbReference>
<gene>
    <name evidence="10" type="ORF">AGOR_G00066660</name>
</gene>
<keyword evidence="11" id="KW-1185">Reference proteome</keyword>
<dbReference type="FunFam" id="3.90.70.10:FF:000006">
    <property type="entry name" value="Cathepsin S"/>
    <property type="match status" value="1"/>
</dbReference>
<comment type="similarity">
    <text evidence="1">Belongs to the peptidase C1 family.</text>
</comment>
<dbReference type="Pfam" id="PF00112">
    <property type="entry name" value="Peptidase_C1"/>
    <property type="match status" value="1"/>
</dbReference>
<keyword evidence="3" id="KW-0378">Hydrolase</keyword>
<dbReference type="Proteomes" id="UP000829720">
    <property type="component" value="Unassembled WGS sequence"/>
</dbReference>
<feature type="chain" id="PRO_5035824494" description="Cathepsin L1-like" evidence="7">
    <location>
        <begin position="21"/>
        <end position="337"/>
    </location>
</feature>
<dbReference type="InterPro" id="IPR038765">
    <property type="entry name" value="Papain-like_cys_pep_sf"/>
</dbReference>
<evidence type="ECO:0000256" key="2">
    <source>
        <dbReference type="ARBA" id="ARBA00022670"/>
    </source>
</evidence>
<dbReference type="Gene3D" id="3.90.70.10">
    <property type="entry name" value="Cysteine proteinases"/>
    <property type="match status" value="1"/>
</dbReference>
<dbReference type="OrthoDB" id="10253408at2759"/>
<protein>
    <recommendedName>
        <fullName evidence="12">Cathepsin L1-like</fullName>
    </recommendedName>
</protein>
<evidence type="ECO:0000259" key="9">
    <source>
        <dbReference type="SMART" id="SM00848"/>
    </source>
</evidence>
<dbReference type="PRINTS" id="PR00705">
    <property type="entry name" value="PAPAIN"/>
</dbReference>
<name>A0A8T3DS19_9TELE</name>
<evidence type="ECO:0000259" key="8">
    <source>
        <dbReference type="SMART" id="SM00645"/>
    </source>
</evidence>
<dbReference type="PROSITE" id="PS00139">
    <property type="entry name" value="THIOL_PROTEASE_CYS"/>
    <property type="match status" value="1"/>
</dbReference>
<evidence type="ECO:0000313" key="11">
    <source>
        <dbReference type="Proteomes" id="UP000829720"/>
    </source>
</evidence>
<reference evidence="10" key="1">
    <citation type="submission" date="2021-01" db="EMBL/GenBank/DDBJ databases">
        <authorList>
            <person name="Zahm M."/>
            <person name="Roques C."/>
            <person name="Cabau C."/>
            <person name="Klopp C."/>
            <person name="Donnadieu C."/>
            <person name="Jouanno E."/>
            <person name="Lampietro C."/>
            <person name="Louis A."/>
            <person name="Herpin A."/>
            <person name="Echchiki A."/>
            <person name="Berthelot C."/>
            <person name="Parey E."/>
            <person name="Roest-Crollius H."/>
            <person name="Braasch I."/>
            <person name="Postlethwait J."/>
            <person name="Bobe J."/>
            <person name="Montfort J."/>
            <person name="Bouchez O."/>
            <person name="Begum T."/>
            <person name="Mejri S."/>
            <person name="Adams A."/>
            <person name="Chen W.-J."/>
            <person name="Guiguen Y."/>
        </authorList>
    </citation>
    <scope>NUCLEOTIDE SEQUENCE</scope>
    <source>
        <tissue evidence="10">Blood</tissue>
    </source>
</reference>
<evidence type="ECO:0000256" key="3">
    <source>
        <dbReference type="ARBA" id="ARBA00022801"/>
    </source>
</evidence>
<sequence>MERRVVVLIVCAVGVSSLHALDHTLDSVWKDWKSLHGKEYTQGSEGQRRMIWEENHRFIQRHNMEEAQGKHSYRLGMNQFGDLMDAEYQEMMLCSEDTSQEEFSSLPVWNCSVPKAPARWDWRQKGYVTPVKNQGKCGSCWAFSATGALEGQMFKKTRQLVPLSEQNLMDCSRDYGNNGCHGGFPTRAFDYIAVNGGIESEKTYPYTAKDSSRCKYSKRRSVASCKGYQELPRGNERCLKNALIAVGPIAVSVNASLTTFKFYKSANHAMLAVGYGTNCGAKFWIVKNSWGTCWGDEGLYPGGQRQRQSMWNWYSLYLSSGVRFLRTSKKLLQYQNP</sequence>
<evidence type="ECO:0008006" key="12">
    <source>
        <dbReference type="Google" id="ProtNLM"/>
    </source>
</evidence>
<evidence type="ECO:0000313" key="10">
    <source>
        <dbReference type="EMBL" id="KAI1899913.1"/>
    </source>
</evidence>
<dbReference type="GO" id="GO:0006508">
    <property type="term" value="P:proteolysis"/>
    <property type="evidence" value="ECO:0007669"/>
    <property type="project" value="UniProtKB-KW"/>
</dbReference>
<keyword evidence="7" id="KW-0732">Signal</keyword>
<organism evidence="10 11">
    <name type="scientific">Albula goreensis</name>
    <dbReference type="NCBI Taxonomy" id="1534307"/>
    <lineage>
        <taxon>Eukaryota</taxon>
        <taxon>Metazoa</taxon>
        <taxon>Chordata</taxon>
        <taxon>Craniata</taxon>
        <taxon>Vertebrata</taxon>
        <taxon>Euteleostomi</taxon>
        <taxon>Actinopterygii</taxon>
        <taxon>Neopterygii</taxon>
        <taxon>Teleostei</taxon>
        <taxon>Albuliformes</taxon>
        <taxon>Albulidae</taxon>
        <taxon>Albula</taxon>
    </lineage>
</organism>
<dbReference type="PANTHER" id="PTHR12411">
    <property type="entry name" value="CYSTEINE PROTEASE FAMILY C1-RELATED"/>
    <property type="match status" value="1"/>
</dbReference>
<keyword evidence="4" id="KW-0788">Thiol protease</keyword>
<comment type="caution">
    <text evidence="10">The sequence shown here is derived from an EMBL/GenBank/DDBJ whole genome shotgun (WGS) entry which is preliminary data.</text>
</comment>
<dbReference type="InterPro" id="IPR000169">
    <property type="entry name" value="Pept_cys_AS"/>
</dbReference>
<proteinExistence type="inferred from homology"/>
<feature type="signal peptide" evidence="7">
    <location>
        <begin position="1"/>
        <end position="20"/>
    </location>
</feature>
<keyword evidence="5" id="KW-0865">Zymogen</keyword>
<dbReference type="SMART" id="SM00848">
    <property type="entry name" value="Inhibitor_I29"/>
    <property type="match status" value="1"/>
</dbReference>
<feature type="domain" description="Cathepsin propeptide inhibitor" evidence="9">
    <location>
        <begin position="29"/>
        <end position="88"/>
    </location>
</feature>
<dbReference type="InterPro" id="IPR000668">
    <property type="entry name" value="Peptidase_C1A_C"/>
</dbReference>
<keyword evidence="6" id="KW-1015">Disulfide bond</keyword>
<dbReference type="SUPFAM" id="SSF54001">
    <property type="entry name" value="Cysteine proteinases"/>
    <property type="match status" value="1"/>
</dbReference>
<accession>A0A8T3DS19</accession>
<dbReference type="GO" id="GO:0008234">
    <property type="term" value="F:cysteine-type peptidase activity"/>
    <property type="evidence" value="ECO:0007669"/>
    <property type="project" value="UniProtKB-KW"/>
</dbReference>
<evidence type="ECO:0000256" key="1">
    <source>
        <dbReference type="ARBA" id="ARBA00008455"/>
    </source>
</evidence>
<evidence type="ECO:0000256" key="4">
    <source>
        <dbReference type="ARBA" id="ARBA00022807"/>
    </source>
</evidence>
<dbReference type="PROSITE" id="PS00639">
    <property type="entry name" value="THIOL_PROTEASE_HIS"/>
    <property type="match status" value="1"/>
</dbReference>